<keyword evidence="2" id="KW-0812">Transmembrane</keyword>
<evidence type="ECO:0000256" key="2">
    <source>
        <dbReference type="ARBA" id="ARBA00023114"/>
    </source>
</evidence>
<dbReference type="Gene3D" id="2.40.160.20">
    <property type="match status" value="1"/>
</dbReference>
<proteinExistence type="inferred from homology"/>
<dbReference type="Pfam" id="PF01389">
    <property type="entry name" value="OmpA_membrane"/>
    <property type="match status" value="1"/>
</dbReference>
<keyword evidence="2" id="KW-0406">Ion transport</keyword>
<keyword evidence="2" id="KW-0813">Transport</keyword>
<protein>
    <submittedName>
        <fullName evidence="5">Outer membrane beta-barrel protein</fullName>
    </submittedName>
</protein>
<dbReference type="Proteomes" id="UP001378242">
    <property type="component" value="Unassembled WGS sequence"/>
</dbReference>
<dbReference type="EMBL" id="JBAKAP010000021">
    <property type="protein sequence ID" value="MEL0618274.1"/>
    <property type="molecule type" value="Genomic_DNA"/>
</dbReference>
<evidence type="ECO:0000259" key="4">
    <source>
        <dbReference type="Pfam" id="PF01389"/>
    </source>
</evidence>
<gene>
    <name evidence="5" type="ORF">V6243_15720</name>
</gene>
<keyword evidence="2" id="KW-0626">Porin</keyword>
<dbReference type="SUPFAM" id="SSF56925">
    <property type="entry name" value="OMPA-like"/>
    <property type="match status" value="1"/>
</dbReference>
<organism evidence="5 6">
    <name type="scientific">Cobetia marina</name>
    <name type="common">Deleya marina</name>
    <dbReference type="NCBI Taxonomy" id="28258"/>
    <lineage>
        <taxon>Bacteria</taxon>
        <taxon>Pseudomonadati</taxon>
        <taxon>Pseudomonadota</taxon>
        <taxon>Gammaproteobacteria</taxon>
        <taxon>Oceanospirillales</taxon>
        <taxon>Halomonadaceae</taxon>
        <taxon>Cobetia</taxon>
    </lineage>
</organism>
<evidence type="ECO:0000313" key="6">
    <source>
        <dbReference type="Proteomes" id="UP001378242"/>
    </source>
</evidence>
<reference evidence="5 6" key="1">
    <citation type="submission" date="2024-02" db="EMBL/GenBank/DDBJ databases">
        <title>Bacteria isolated from the canopy kelp, Nereocystis luetkeana.</title>
        <authorList>
            <person name="Pfister C.A."/>
            <person name="Younker I.T."/>
            <person name="Light S.H."/>
        </authorList>
    </citation>
    <scope>NUCLEOTIDE SEQUENCE [LARGE SCALE GENOMIC DNA]</scope>
    <source>
        <strain evidence="5 6">TI.5.07</strain>
    </source>
</reference>
<comment type="caution">
    <text evidence="5">The sequence shown here is derived from an EMBL/GenBank/DDBJ whole genome shotgun (WGS) entry which is preliminary data.</text>
</comment>
<evidence type="ECO:0000256" key="1">
    <source>
        <dbReference type="ARBA" id="ARBA00005710"/>
    </source>
</evidence>
<dbReference type="InterPro" id="IPR000498">
    <property type="entry name" value="OmpA-like_TM_dom"/>
</dbReference>
<accession>A0ABU9GJF0</accession>
<feature type="signal peptide" evidence="3">
    <location>
        <begin position="1"/>
        <end position="20"/>
    </location>
</feature>
<keyword evidence="6" id="KW-1185">Reference proteome</keyword>
<feature type="domain" description="Outer membrane protein OmpA-like transmembrane" evidence="4">
    <location>
        <begin position="27"/>
        <end position="187"/>
    </location>
</feature>
<name>A0ABU9GJF0_COBMA</name>
<comment type="similarity">
    <text evidence="1">Belongs to the outer membrane OOP (TC 1.B.6) superfamily. OmpA family.</text>
</comment>
<dbReference type="RefSeq" id="WP_136939581.1">
    <property type="nucleotide sequence ID" value="NZ_BJOH01000006.1"/>
</dbReference>
<sequence length="197" mass="21018">MFARMLFTGALLFSATQAHAAGDTAPSDKFYLGGGAGQAVYHSDTLDDIDDIEGANVDERDAAYTLFGGYRFNPNFSMEVAYVNLGEATGKVSGVGQVASFEVDGVSASLLGRLPIDGGLSVIGRIGAIKWDSEAKLLNDKEKDNGTDPIFGGGLEYSNQSLFARAEYTRYMLDVDSGSSDEDVDIDLWSLSAGMYF</sequence>
<keyword evidence="3" id="KW-0732">Signal</keyword>
<dbReference type="InterPro" id="IPR011250">
    <property type="entry name" value="OMP/PagP_B-barrel"/>
</dbReference>
<evidence type="ECO:0000256" key="3">
    <source>
        <dbReference type="SAM" id="SignalP"/>
    </source>
</evidence>
<feature type="chain" id="PRO_5045766612" evidence="3">
    <location>
        <begin position="21"/>
        <end position="197"/>
    </location>
</feature>
<evidence type="ECO:0000313" key="5">
    <source>
        <dbReference type="EMBL" id="MEL0618274.1"/>
    </source>
</evidence>